<keyword evidence="1" id="KW-0732">Signal</keyword>
<evidence type="ECO:0008006" key="8">
    <source>
        <dbReference type="Google" id="ProtNLM"/>
    </source>
</evidence>
<dbReference type="SUPFAM" id="SSF49785">
    <property type="entry name" value="Galactose-binding domain-like"/>
    <property type="match status" value="1"/>
</dbReference>
<dbReference type="Gene3D" id="2.70.98.30">
    <property type="entry name" value="Golgi alpha-mannosidase II, domain 4"/>
    <property type="match status" value="1"/>
</dbReference>
<dbReference type="InterPro" id="IPR011330">
    <property type="entry name" value="Glyco_hydro/deAcase_b/a-brl"/>
</dbReference>
<dbReference type="Gene3D" id="2.60.120.260">
    <property type="entry name" value="Galactose-binding domain-like"/>
    <property type="match status" value="1"/>
</dbReference>
<evidence type="ECO:0000313" key="7">
    <source>
        <dbReference type="Proteomes" id="UP000648801"/>
    </source>
</evidence>
<accession>A0A916RKJ5</accession>
<dbReference type="Pfam" id="PF01074">
    <property type="entry name" value="Glyco_hydro_38N"/>
    <property type="match status" value="1"/>
</dbReference>
<dbReference type="Pfam" id="PF14683">
    <property type="entry name" value="CBM-like"/>
    <property type="match status" value="1"/>
</dbReference>
<dbReference type="InterPro" id="IPR008979">
    <property type="entry name" value="Galactose-bd-like_sf"/>
</dbReference>
<dbReference type="GO" id="GO:0004559">
    <property type="term" value="F:alpha-mannosidase activity"/>
    <property type="evidence" value="ECO:0007669"/>
    <property type="project" value="InterPro"/>
</dbReference>
<comment type="caution">
    <text evidence="6">The sequence shown here is derived from an EMBL/GenBank/DDBJ whole genome shotgun (WGS) entry which is preliminary data.</text>
</comment>
<dbReference type="GO" id="GO:0009313">
    <property type="term" value="P:oligosaccharide catabolic process"/>
    <property type="evidence" value="ECO:0007669"/>
    <property type="project" value="TreeGrafter"/>
</dbReference>
<dbReference type="InterPro" id="IPR000602">
    <property type="entry name" value="Glyco_hydro_38_N"/>
</dbReference>
<evidence type="ECO:0000259" key="2">
    <source>
        <dbReference type="Pfam" id="PF01074"/>
    </source>
</evidence>
<feature type="domain" description="Glycosyl hydrolases family 38 C-terminal" evidence="5">
    <location>
        <begin position="1080"/>
        <end position="1151"/>
    </location>
</feature>
<organism evidence="6 7">
    <name type="scientific">Edaphobacter acidisoli</name>
    <dbReference type="NCBI Taxonomy" id="2040573"/>
    <lineage>
        <taxon>Bacteria</taxon>
        <taxon>Pseudomonadati</taxon>
        <taxon>Acidobacteriota</taxon>
        <taxon>Terriglobia</taxon>
        <taxon>Terriglobales</taxon>
        <taxon>Acidobacteriaceae</taxon>
        <taxon>Edaphobacter</taxon>
    </lineage>
</organism>
<dbReference type="GO" id="GO:0030246">
    <property type="term" value="F:carbohydrate binding"/>
    <property type="evidence" value="ECO:0007669"/>
    <property type="project" value="InterPro"/>
</dbReference>
<proteinExistence type="predicted"/>
<dbReference type="CDD" id="cd10791">
    <property type="entry name" value="GH38N_AMII_like_1"/>
    <property type="match status" value="1"/>
</dbReference>
<name>A0A916RKJ5_9BACT</name>
<feature type="signal peptide" evidence="1">
    <location>
        <begin position="1"/>
        <end position="20"/>
    </location>
</feature>
<dbReference type="SUPFAM" id="SSF88713">
    <property type="entry name" value="Glycoside hydrolase/deacetylase"/>
    <property type="match status" value="1"/>
</dbReference>
<dbReference type="EMBL" id="BMJB01000001">
    <property type="protein sequence ID" value="GGA60771.1"/>
    <property type="molecule type" value="Genomic_DNA"/>
</dbReference>
<dbReference type="Gene3D" id="3.20.110.10">
    <property type="entry name" value="Glycoside hydrolase 38, N terminal domain"/>
    <property type="match status" value="1"/>
</dbReference>
<dbReference type="InterPro" id="IPR029411">
    <property type="entry name" value="RG-lyase_III"/>
</dbReference>
<protein>
    <recommendedName>
        <fullName evidence="8">Glycoside hydrolase</fullName>
    </recommendedName>
</protein>
<evidence type="ECO:0000259" key="4">
    <source>
        <dbReference type="Pfam" id="PF14683"/>
    </source>
</evidence>
<dbReference type="Proteomes" id="UP000648801">
    <property type="component" value="Unassembled WGS sequence"/>
</dbReference>
<reference evidence="6" key="1">
    <citation type="journal article" date="2014" name="Int. J. Syst. Evol. Microbiol.">
        <title>Complete genome sequence of Corynebacterium casei LMG S-19264T (=DSM 44701T), isolated from a smear-ripened cheese.</title>
        <authorList>
            <consortium name="US DOE Joint Genome Institute (JGI-PGF)"/>
            <person name="Walter F."/>
            <person name="Albersmeier A."/>
            <person name="Kalinowski J."/>
            <person name="Ruckert C."/>
        </authorList>
    </citation>
    <scope>NUCLEOTIDE SEQUENCE</scope>
    <source>
        <strain evidence="6">CGMCC 1.15447</strain>
    </source>
</reference>
<dbReference type="GO" id="GO:0006013">
    <property type="term" value="P:mannose metabolic process"/>
    <property type="evidence" value="ECO:0007669"/>
    <property type="project" value="InterPro"/>
</dbReference>
<evidence type="ECO:0000259" key="5">
    <source>
        <dbReference type="Pfam" id="PF17677"/>
    </source>
</evidence>
<dbReference type="PANTHER" id="PTHR46017">
    <property type="entry name" value="ALPHA-MANNOSIDASE 2C1"/>
    <property type="match status" value="1"/>
</dbReference>
<dbReference type="PANTHER" id="PTHR46017:SF1">
    <property type="entry name" value="ALPHA-MANNOSIDASE 2C1"/>
    <property type="match status" value="1"/>
</dbReference>
<feature type="domain" description="Glycoside hydrolase family 38 N-terminal" evidence="2">
    <location>
        <begin position="307"/>
        <end position="575"/>
    </location>
</feature>
<feature type="domain" description="Rhamnogalacturonan lyase" evidence="4">
    <location>
        <begin position="33"/>
        <end position="196"/>
    </location>
</feature>
<dbReference type="Gene3D" id="2.60.40.1180">
    <property type="entry name" value="Golgi alpha-mannosidase II"/>
    <property type="match status" value="1"/>
</dbReference>
<dbReference type="InterPro" id="IPR027291">
    <property type="entry name" value="Glyco_hydro_38_N_sf"/>
</dbReference>
<feature type="chain" id="PRO_5036747128" description="Glycoside hydrolase" evidence="1">
    <location>
        <begin position="21"/>
        <end position="1164"/>
    </location>
</feature>
<keyword evidence="7" id="KW-1185">Reference proteome</keyword>
<reference evidence="6" key="2">
    <citation type="submission" date="2020-09" db="EMBL/GenBank/DDBJ databases">
        <authorList>
            <person name="Sun Q."/>
            <person name="Zhou Y."/>
        </authorList>
    </citation>
    <scope>NUCLEOTIDE SEQUENCE</scope>
    <source>
        <strain evidence="6">CGMCC 1.15447</strain>
    </source>
</reference>
<evidence type="ECO:0000313" key="6">
    <source>
        <dbReference type="EMBL" id="GGA60771.1"/>
    </source>
</evidence>
<evidence type="ECO:0000256" key="1">
    <source>
        <dbReference type="SAM" id="SignalP"/>
    </source>
</evidence>
<dbReference type="InterPro" id="IPR011682">
    <property type="entry name" value="Glyco_hydro_38_C"/>
</dbReference>
<evidence type="ECO:0000259" key="3">
    <source>
        <dbReference type="Pfam" id="PF07748"/>
    </source>
</evidence>
<sequence length="1164" mass="128098">MRMRVTVLFGLVLFWGAAFNQPRAVAQDAGSQTVFQLGTFDRSSYEFADGDPKQPVNFVVGKSDPAKDWYGMQAVAVFSGAKESGVDAAPRAIHFSLSGAPASAYKLHVAVLIVSQAVPALRVSVNGKVGTFYLHPRLDYSNGDQWDSFDPAYSFAEVEVAFPGNYLHKGDNAITLQAVEDADIPEGTIAYDAIALSRDTVKFRSEASSAQIVPTVFYKQQGGELDELVDVFVRYGRAAKAGSVVDLTVDGKHYHGALRGGQDFGEEKVEFAVAEFPAKSAAEALWSVSGRREHFDVEIDPQKKWTLYLAPHIHLDVGYSDYQAKVAAIHSHAIDEAMEMTAAHPDFRFSLDGMWPLEQFMKTRTPGQRARAIDAIKKQQLFVPANYANLLTGFPTVETLIRSLYPSADFSRDHGTAFNYATITDVPSWSWSYASVLAAAGVDELLGGSNNYRAPVLLQGRLNEDSPIWWEGPDGGKVLLWYSRHYQQMEMLFQRKPVLAAGRDTVPLFLQMYERPGYRADAAIIYGTQVENSDLVAAQAELAEKWNAEYAYPRIEYSGFHDALAKIAKQFGDDIPVMHGDGGPYWEDGIASDAYYAAMERQNESRAPSAEKLATLSTVVNPLLAADKAGLDAMWRNMVLMDEHTWDSYNSVSQPASREAQEQLRIKDQYAVNAKAQVDWLAKNSMAAIVNSIAAGRGSLVVFNTLNWKRSGPVFVDVDESDEIVDAATGAVAPMEVLSNHNGLNHVRFVAEDVPAVGYKVYTVRKGQKTLLHVTDQKLDSTVMESPYYRVTLDATSGAVRSVYDKELKRELVNQQAAYRFGQYLYVTGADKGPNTVLQYSPVAPKPQLEVHPASGGSLVSVVRTPEGWVARMKSSDVNTPEIVSEVRLFDHEKKIEFTEDVDKAKEGSKEAVYFAFPFAMSAPEFRYEVQNGVVDPAKDMYPGAGHEWFSAQHWVSVEQDGVAGSVMPLDASLVTLGDIFRGKWPEKFGERQGTVFSYVMNNYWDTNYAAEQGGHFRFRYVVTSAATTDAAALSRVGWEEATPLEVDAVADQDKASDAPRPLTAEAGSFLDAADPDLLLETWKPAEDGNGTVLRFLDLGGAARTVTVRMPLLHLEKAWETDAVERDKQPLAIVGGDGFQVAVRPHEIVTVRVVGSDVLKPPAL</sequence>
<feature type="domain" description="Glycosyl hydrolase family 38 C-terminal" evidence="3">
    <location>
        <begin position="785"/>
        <end position="967"/>
    </location>
</feature>
<dbReference type="InterPro" id="IPR011013">
    <property type="entry name" value="Gal_mutarotase_sf_dom"/>
</dbReference>
<dbReference type="InterPro" id="IPR013780">
    <property type="entry name" value="Glyco_hydro_b"/>
</dbReference>
<dbReference type="InterPro" id="IPR041147">
    <property type="entry name" value="GH38_C"/>
</dbReference>
<dbReference type="SUPFAM" id="SSF74650">
    <property type="entry name" value="Galactose mutarotase-like"/>
    <property type="match status" value="1"/>
</dbReference>
<dbReference type="Pfam" id="PF07748">
    <property type="entry name" value="Glyco_hydro_38C"/>
    <property type="match status" value="1"/>
</dbReference>
<dbReference type="AlphaFoldDB" id="A0A916RKJ5"/>
<gene>
    <name evidence="6" type="ORF">GCM10011507_10390</name>
</gene>
<dbReference type="Pfam" id="PF17677">
    <property type="entry name" value="Glyco_hydro38C2"/>
    <property type="match status" value="1"/>
</dbReference>